<feature type="region of interest" description="Disordered" evidence="1">
    <location>
        <begin position="36"/>
        <end position="85"/>
    </location>
</feature>
<gene>
    <name evidence="2" type="primary">Bm11891</name>
    <name evidence="2" type="ORF">BM_Bm11891</name>
</gene>
<feature type="compositionally biased region" description="Acidic residues" evidence="1">
    <location>
        <begin position="51"/>
        <end position="65"/>
    </location>
</feature>
<reference evidence="2" key="1">
    <citation type="journal article" date="2007" name="Science">
        <title>Draft genome of the filarial nematode parasite Brugia malayi.</title>
        <authorList>
            <person name="Ghedin E."/>
            <person name="Wang S."/>
            <person name="Spiro D."/>
            <person name="Caler E."/>
            <person name="Zhao Q."/>
            <person name="Crabtree J."/>
            <person name="Allen J.E."/>
            <person name="Delcher A.L."/>
            <person name="Guiliano D.B."/>
            <person name="Miranda-Saavedra D."/>
            <person name="Angiuoli S.V."/>
            <person name="Creasy T."/>
            <person name="Amedeo P."/>
            <person name="Haas B."/>
            <person name="El-Sayed N.M."/>
            <person name="Wortman J.R."/>
            <person name="Feldblyum T."/>
            <person name="Tallon L."/>
            <person name="Schatz M."/>
            <person name="Shumway M."/>
            <person name="Koo H."/>
            <person name="Salzberg S.L."/>
            <person name="Schobel S."/>
            <person name="Pertea M."/>
            <person name="Pop M."/>
            <person name="White O."/>
            <person name="Barton G.J."/>
            <person name="Carlow C.K."/>
            <person name="Crawford M.J."/>
            <person name="Daub J."/>
            <person name="Dimmic M.W."/>
            <person name="Estes C.F."/>
            <person name="Foster J.M."/>
            <person name="Ganatra M."/>
            <person name="Gregory W.F."/>
            <person name="Johnson N.M."/>
            <person name="Jin J."/>
            <person name="Komuniecki R."/>
            <person name="Korf I."/>
            <person name="Kumar S."/>
            <person name="Laney S."/>
            <person name="Li B.W."/>
            <person name="Li W."/>
            <person name="Lindblom T.H."/>
            <person name="Lustigman S."/>
            <person name="Ma D."/>
            <person name="Maina C.V."/>
            <person name="Martin D.M."/>
            <person name="McCarter J.P."/>
            <person name="McReynolds L."/>
            <person name="Mitreva M."/>
            <person name="Nutman T.B."/>
            <person name="Parkinson J."/>
            <person name="Peregrin-Alvarez J.M."/>
            <person name="Poole C."/>
            <person name="Ren Q."/>
            <person name="Saunders L."/>
            <person name="Sluder A.E."/>
            <person name="Smith K."/>
            <person name="Stanke M."/>
            <person name="Unnasch T.R."/>
            <person name="Ware J."/>
            <person name="Wei A.D."/>
            <person name="Weil G."/>
            <person name="Williams D.J."/>
            <person name="Zhang Y."/>
            <person name="Williams S.A."/>
            <person name="Fraser-Liggett C."/>
            <person name="Slatko B."/>
            <person name="Blaxter M.L."/>
            <person name="Scott A.L."/>
        </authorList>
    </citation>
    <scope>NUCLEOTIDE SEQUENCE</scope>
    <source>
        <strain evidence="2">FR3</strain>
    </source>
</reference>
<organism evidence="2">
    <name type="scientific">Brugia malayi</name>
    <name type="common">Filarial nematode worm</name>
    <dbReference type="NCBI Taxonomy" id="6279"/>
    <lineage>
        <taxon>Eukaryota</taxon>
        <taxon>Metazoa</taxon>
        <taxon>Ecdysozoa</taxon>
        <taxon>Nematoda</taxon>
        <taxon>Chromadorea</taxon>
        <taxon>Rhabditida</taxon>
        <taxon>Spirurina</taxon>
        <taxon>Spiruromorpha</taxon>
        <taxon>Filarioidea</taxon>
        <taxon>Onchocercidae</taxon>
        <taxon>Brugia</taxon>
    </lineage>
</organism>
<reference evidence="2" key="2">
    <citation type="submission" date="2012-12" db="EMBL/GenBank/DDBJ databases">
        <authorList>
            <consortium name="WormBase Consortium"/>
            <person name="Ghedin E."/>
            <person name="Paulini M."/>
        </authorList>
    </citation>
    <scope>NUCLEOTIDE SEQUENCE</scope>
    <source>
        <strain evidence="2">FR3</strain>
    </source>
</reference>
<accession>A0A1I9G9V6</accession>
<sequence>MCLILAHSFGGVSRGNCPHGFWLLDKAAFHFRSSSQGYTEKTCLKNPKEEEEKEEEEKEQEEEEEEKRGEEEVLQGGTKLIISKL</sequence>
<evidence type="ECO:0000256" key="1">
    <source>
        <dbReference type="SAM" id="MobiDB-lite"/>
    </source>
</evidence>
<name>A0A1I9G9V6_BRUMA</name>
<proteinExistence type="predicted"/>
<evidence type="ECO:0000313" key="2">
    <source>
        <dbReference type="EMBL" id="CDQ07569.1"/>
    </source>
</evidence>
<dbReference type="AlphaFoldDB" id="A0A1I9G9V6"/>
<protein>
    <submittedName>
        <fullName evidence="2">Bm11891</fullName>
    </submittedName>
</protein>
<dbReference type="EMBL" id="LN860635">
    <property type="protein sequence ID" value="CDQ07569.1"/>
    <property type="molecule type" value="Genomic_DNA"/>
</dbReference>